<dbReference type="PATRIC" id="fig|54915.3.peg.998"/>
<dbReference type="Proteomes" id="UP000036834">
    <property type="component" value="Unassembled WGS sequence"/>
</dbReference>
<dbReference type="InterPro" id="IPR012854">
    <property type="entry name" value="Cu_amine_oxidase-like_N"/>
</dbReference>
<gene>
    <name evidence="3" type="ORF">ADS79_10330</name>
</gene>
<dbReference type="Gene3D" id="3.30.457.10">
    <property type="entry name" value="Copper amine oxidase-like, N-terminal domain"/>
    <property type="match status" value="1"/>
</dbReference>
<evidence type="ECO:0000313" key="3">
    <source>
        <dbReference type="EMBL" id="KNB72288.1"/>
    </source>
</evidence>
<proteinExistence type="predicted"/>
<dbReference type="AlphaFoldDB" id="A0A0K9YUA9"/>
<dbReference type="STRING" id="54915.ADS79_10330"/>
<evidence type="ECO:0000256" key="1">
    <source>
        <dbReference type="SAM" id="Phobius"/>
    </source>
</evidence>
<evidence type="ECO:0000313" key="4">
    <source>
        <dbReference type="Proteomes" id="UP000036834"/>
    </source>
</evidence>
<dbReference type="EMBL" id="LGIQ01000007">
    <property type="protein sequence ID" value="KNB72288.1"/>
    <property type="molecule type" value="Genomic_DNA"/>
</dbReference>
<organism evidence="3 4">
    <name type="scientific">Brevibacillus reuszeri</name>
    <dbReference type="NCBI Taxonomy" id="54915"/>
    <lineage>
        <taxon>Bacteria</taxon>
        <taxon>Bacillati</taxon>
        <taxon>Bacillota</taxon>
        <taxon>Bacilli</taxon>
        <taxon>Bacillales</taxon>
        <taxon>Paenibacillaceae</taxon>
        <taxon>Brevibacillus</taxon>
    </lineage>
</organism>
<accession>A0A0K9YUA9</accession>
<comment type="caution">
    <text evidence="3">The sequence shown here is derived from an EMBL/GenBank/DDBJ whole genome shotgun (WGS) entry which is preliminary data.</text>
</comment>
<reference evidence="4" key="1">
    <citation type="submission" date="2015-07" db="EMBL/GenBank/DDBJ databases">
        <title>Genome sequencing project for genomic taxonomy and phylogenomics of Bacillus-like bacteria.</title>
        <authorList>
            <person name="Liu B."/>
            <person name="Wang J."/>
            <person name="Zhu Y."/>
            <person name="Liu G."/>
            <person name="Chen Q."/>
            <person name="Chen Z."/>
            <person name="Lan J."/>
            <person name="Che J."/>
            <person name="Ge C."/>
            <person name="Shi H."/>
            <person name="Pan Z."/>
            <person name="Liu X."/>
        </authorList>
    </citation>
    <scope>NUCLEOTIDE SEQUENCE [LARGE SCALE GENOMIC DNA]</scope>
    <source>
        <strain evidence="4">DSM 9887</strain>
    </source>
</reference>
<dbReference type="Pfam" id="PF07833">
    <property type="entry name" value="Cu_amine_oxidN1"/>
    <property type="match status" value="1"/>
</dbReference>
<sequence>MYNFGITIRSLFQLINEREELVMSFHVTYFGKSKRVLMTLLLLLIIMSAFGYHGVTLAQENTTTVTILIDDKEVPSEGQTSILIGGTVFFPAKSLFQALSIHLKWDQTTNTVKGYRTNELWIEIDPSKEIGTLEGKPFLIEPSPMVINGTLMLPSTIIPQLFNYETNYEPFTRTLKIDTTSYVGINPYTSYQKKMQRDLDKSSPDKLFEDILSLYLEKTIYYRGGGVYDSNGNKIYLDNLTPMSIVKVDKSQPDIRTLTLLSGSKTYTLDLYNEFDILDTFLYYDPYKKYNWSKNTWDQIKLRNVHVGMNVDMVLLAKGNPLQRIPILNDQSQSEQWVYQNGTNGYLYLTFTEGVLASIQNHK</sequence>
<dbReference type="SUPFAM" id="SSF55383">
    <property type="entry name" value="Copper amine oxidase, domain N"/>
    <property type="match status" value="1"/>
</dbReference>
<dbReference type="OrthoDB" id="1684530at2"/>
<feature type="domain" description="Copper amine oxidase-like N-terminal" evidence="2">
    <location>
        <begin position="69"/>
        <end position="177"/>
    </location>
</feature>
<name>A0A0K9YUA9_9BACL</name>
<keyword evidence="1" id="KW-1133">Transmembrane helix</keyword>
<keyword evidence="1" id="KW-0812">Transmembrane</keyword>
<keyword evidence="1" id="KW-0472">Membrane</keyword>
<feature type="transmembrane region" description="Helical" evidence="1">
    <location>
        <begin position="36"/>
        <end position="55"/>
    </location>
</feature>
<dbReference type="InterPro" id="IPR036582">
    <property type="entry name" value="Mao_N_sf"/>
</dbReference>
<protein>
    <recommendedName>
        <fullName evidence="2">Copper amine oxidase-like N-terminal domain-containing protein</fullName>
    </recommendedName>
</protein>
<evidence type="ECO:0000259" key="2">
    <source>
        <dbReference type="Pfam" id="PF07833"/>
    </source>
</evidence>